<evidence type="ECO:0000256" key="2">
    <source>
        <dbReference type="ARBA" id="ARBA00022679"/>
    </source>
</evidence>
<dbReference type="Proteomes" id="UP000186922">
    <property type="component" value="Unassembled WGS sequence"/>
</dbReference>
<proteinExistence type="predicted"/>
<protein>
    <recommendedName>
        <fullName evidence="6">Protein kinase domain-containing protein</fullName>
    </recommendedName>
</protein>
<dbReference type="Pfam" id="PF00069">
    <property type="entry name" value="Pkinase"/>
    <property type="match status" value="1"/>
</dbReference>
<evidence type="ECO:0000256" key="4">
    <source>
        <dbReference type="ARBA" id="ARBA00022777"/>
    </source>
</evidence>
<dbReference type="AlphaFoldDB" id="A0A1D1ULJ9"/>
<dbReference type="STRING" id="947166.A0A1D1ULJ9"/>
<keyword evidence="4" id="KW-0418">Kinase</keyword>
<organism evidence="7 8">
    <name type="scientific">Ramazzottius varieornatus</name>
    <name type="common">Water bear</name>
    <name type="synonym">Tardigrade</name>
    <dbReference type="NCBI Taxonomy" id="947166"/>
    <lineage>
        <taxon>Eukaryota</taxon>
        <taxon>Metazoa</taxon>
        <taxon>Ecdysozoa</taxon>
        <taxon>Tardigrada</taxon>
        <taxon>Eutardigrada</taxon>
        <taxon>Parachela</taxon>
        <taxon>Hypsibioidea</taxon>
        <taxon>Ramazzottiidae</taxon>
        <taxon>Ramazzottius</taxon>
    </lineage>
</organism>
<accession>A0A1D1ULJ9</accession>
<evidence type="ECO:0000313" key="8">
    <source>
        <dbReference type="Proteomes" id="UP000186922"/>
    </source>
</evidence>
<dbReference type="PROSITE" id="PS50011">
    <property type="entry name" value="PROTEIN_KINASE_DOM"/>
    <property type="match status" value="1"/>
</dbReference>
<evidence type="ECO:0000256" key="1">
    <source>
        <dbReference type="ARBA" id="ARBA00022527"/>
    </source>
</evidence>
<keyword evidence="3" id="KW-0547">Nucleotide-binding</keyword>
<dbReference type="SUPFAM" id="SSF56112">
    <property type="entry name" value="Protein kinase-like (PK-like)"/>
    <property type="match status" value="1"/>
</dbReference>
<dbReference type="OrthoDB" id="63265at2759"/>
<evidence type="ECO:0000256" key="5">
    <source>
        <dbReference type="ARBA" id="ARBA00022840"/>
    </source>
</evidence>
<dbReference type="InterPro" id="IPR050108">
    <property type="entry name" value="CDK"/>
</dbReference>
<gene>
    <name evidence="7" type="primary">RvY_01971-1</name>
    <name evidence="7" type="synonym">RvY_01971.1</name>
    <name evidence="7" type="ORF">RvY_01971</name>
</gene>
<evidence type="ECO:0000313" key="7">
    <source>
        <dbReference type="EMBL" id="GAU89420.1"/>
    </source>
</evidence>
<dbReference type="Gene3D" id="3.30.200.20">
    <property type="entry name" value="Phosphorylase Kinase, domain 1"/>
    <property type="match status" value="1"/>
</dbReference>
<dbReference type="Gene3D" id="1.10.510.10">
    <property type="entry name" value="Transferase(Phosphotransferase) domain 1"/>
    <property type="match status" value="1"/>
</dbReference>
<evidence type="ECO:0000256" key="3">
    <source>
        <dbReference type="ARBA" id="ARBA00022741"/>
    </source>
</evidence>
<dbReference type="EMBL" id="BDGG01000001">
    <property type="protein sequence ID" value="GAU89420.1"/>
    <property type="molecule type" value="Genomic_DNA"/>
</dbReference>
<dbReference type="GO" id="GO:0004674">
    <property type="term" value="F:protein serine/threonine kinase activity"/>
    <property type="evidence" value="ECO:0007669"/>
    <property type="project" value="UniProtKB-KW"/>
</dbReference>
<comment type="caution">
    <text evidence="7">The sequence shown here is derived from an EMBL/GenBank/DDBJ whole genome shotgun (WGS) entry which is preliminary data.</text>
</comment>
<keyword evidence="1" id="KW-0723">Serine/threonine-protein kinase</keyword>
<dbReference type="GO" id="GO:0005524">
    <property type="term" value="F:ATP binding"/>
    <property type="evidence" value="ECO:0007669"/>
    <property type="project" value="UniProtKB-KW"/>
</dbReference>
<name>A0A1D1ULJ9_RAMVA</name>
<dbReference type="InterPro" id="IPR000719">
    <property type="entry name" value="Prot_kinase_dom"/>
</dbReference>
<evidence type="ECO:0000259" key="6">
    <source>
        <dbReference type="PROSITE" id="PS50011"/>
    </source>
</evidence>
<dbReference type="GO" id="GO:0005634">
    <property type="term" value="C:nucleus"/>
    <property type="evidence" value="ECO:0007669"/>
    <property type="project" value="TreeGrafter"/>
</dbReference>
<dbReference type="InterPro" id="IPR011009">
    <property type="entry name" value="Kinase-like_dom_sf"/>
</dbReference>
<keyword evidence="8" id="KW-1185">Reference proteome</keyword>
<keyword evidence="2" id="KW-0808">Transferase</keyword>
<reference evidence="7 8" key="1">
    <citation type="journal article" date="2016" name="Nat. Commun.">
        <title>Extremotolerant tardigrade genome and improved radiotolerance of human cultured cells by tardigrade-unique protein.</title>
        <authorList>
            <person name="Hashimoto T."/>
            <person name="Horikawa D.D."/>
            <person name="Saito Y."/>
            <person name="Kuwahara H."/>
            <person name="Kozuka-Hata H."/>
            <person name="Shin-I T."/>
            <person name="Minakuchi Y."/>
            <person name="Ohishi K."/>
            <person name="Motoyama A."/>
            <person name="Aizu T."/>
            <person name="Enomoto A."/>
            <person name="Kondo K."/>
            <person name="Tanaka S."/>
            <person name="Hara Y."/>
            <person name="Koshikawa S."/>
            <person name="Sagara H."/>
            <person name="Miura T."/>
            <person name="Yokobori S."/>
            <person name="Miyagawa K."/>
            <person name="Suzuki Y."/>
            <person name="Kubo T."/>
            <person name="Oyama M."/>
            <person name="Kohara Y."/>
            <person name="Fujiyama A."/>
            <person name="Arakawa K."/>
            <person name="Katayama T."/>
            <person name="Toyoda A."/>
            <person name="Kunieda T."/>
        </authorList>
    </citation>
    <scope>NUCLEOTIDE SEQUENCE [LARGE SCALE GENOMIC DNA]</scope>
    <source>
        <strain evidence="7 8">YOKOZUNA-1</strain>
    </source>
</reference>
<sequence length="307" mass="34943">MPTIDPRSSHKIQLIRSVKHGGFGQVFQAFHVGSKRPVAYKEVYVTSDYRGSREKRPRVDNEAELQSTLNHENVVKLLDHWKESDKVCLVAEWMECNLLEFLKANTIDERTKKSFMRMLLSAVMYIHSERIFHRDINPGNILMSKDGVMKLGDFGLARKFRDEGNEAQEPFSSCAGTREYRAPEMLYGLTFYDHTVDLWSAGCVCVDIYQNGEPLFHSDTDIGQLAQVVSVFGDPVTTGQWVEAKTLPDYGKISFATPENPPGLLKSIKNSTRGFPEFLQQFLCYDPKKRMCAGDLLLQDFLADGQR</sequence>
<feature type="domain" description="Protein kinase" evidence="6">
    <location>
        <begin position="12"/>
        <end position="302"/>
    </location>
</feature>
<dbReference type="PANTHER" id="PTHR24056">
    <property type="entry name" value="CELL DIVISION PROTEIN KINASE"/>
    <property type="match status" value="1"/>
</dbReference>
<keyword evidence="5" id="KW-0067">ATP-binding</keyword>